<dbReference type="GO" id="GO:0051536">
    <property type="term" value="F:iron-sulfur cluster binding"/>
    <property type="evidence" value="ECO:0007669"/>
    <property type="project" value="UniProtKB-KW"/>
</dbReference>
<proteinExistence type="predicted"/>
<keyword evidence="4" id="KW-0411">Iron-sulfur</keyword>
<dbReference type="InParanoid" id="A0A1Q6DY13"/>
<dbReference type="EMBL" id="MSDW01000001">
    <property type="protein sequence ID" value="OKY79238.1"/>
    <property type="molecule type" value="Genomic_DNA"/>
</dbReference>
<evidence type="ECO:0000256" key="3">
    <source>
        <dbReference type="ARBA" id="ARBA00023004"/>
    </source>
</evidence>
<protein>
    <submittedName>
        <fullName evidence="6">Radical SAM superfamily enzyme</fullName>
    </submittedName>
</protein>
<evidence type="ECO:0000256" key="1">
    <source>
        <dbReference type="ARBA" id="ARBA00022691"/>
    </source>
</evidence>
<keyword evidence="3" id="KW-0408">Iron</keyword>
<dbReference type="Pfam" id="PF11946">
    <property type="entry name" value="DUF3463"/>
    <property type="match status" value="1"/>
</dbReference>
<dbReference type="InterPro" id="IPR013785">
    <property type="entry name" value="Aldolase_TIM"/>
</dbReference>
<dbReference type="GO" id="GO:0046872">
    <property type="term" value="F:metal ion binding"/>
    <property type="evidence" value="ECO:0007669"/>
    <property type="project" value="UniProtKB-KW"/>
</dbReference>
<dbReference type="AlphaFoldDB" id="A0A1Q6DY13"/>
<gene>
    <name evidence="6" type="ORF">BTN85_1746</name>
</gene>
<dbReference type="PANTHER" id="PTHR11228:SF7">
    <property type="entry name" value="PQQA PEPTIDE CYCLASE"/>
    <property type="match status" value="1"/>
</dbReference>
<dbReference type="PANTHER" id="PTHR11228">
    <property type="entry name" value="RADICAL SAM DOMAIN PROTEIN"/>
    <property type="match status" value="1"/>
</dbReference>
<keyword evidence="2" id="KW-0479">Metal-binding</keyword>
<dbReference type="Pfam" id="PF04055">
    <property type="entry name" value="Radical_SAM"/>
    <property type="match status" value="1"/>
</dbReference>
<dbReference type="GO" id="GO:0003824">
    <property type="term" value="F:catalytic activity"/>
    <property type="evidence" value="ECO:0007669"/>
    <property type="project" value="InterPro"/>
</dbReference>
<accession>A0A1Q6DY13</accession>
<dbReference type="Proteomes" id="UP000185744">
    <property type="component" value="Unassembled WGS sequence"/>
</dbReference>
<dbReference type="InterPro" id="IPR058240">
    <property type="entry name" value="rSAM_sf"/>
</dbReference>
<keyword evidence="7" id="KW-1185">Reference proteome</keyword>
<dbReference type="InterPro" id="IPR022563">
    <property type="entry name" value="DUF3463"/>
</dbReference>
<comment type="caution">
    <text evidence="6">The sequence shown here is derived from an EMBL/GenBank/DDBJ whole genome shotgun (WGS) entry which is preliminary data.</text>
</comment>
<dbReference type="InterPro" id="IPR007197">
    <property type="entry name" value="rSAM"/>
</dbReference>
<evidence type="ECO:0000259" key="5">
    <source>
        <dbReference type="PROSITE" id="PS51918"/>
    </source>
</evidence>
<organism evidence="6 7">
    <name type="scientific">Methanohalarchaeum thermophilum</name>
    <dbReference type="NCBI Taxonomy" id="1903181"/>
    <lineage>
        <taxon>Archaea</taxon>
        <taxon>Methanobacteriati</taxon>
        <taxon>Methanobacteriota</taxon>
        <taxon>Methanonatronarchaeia</taxon>
        <taxon>Methanonatronarchaeales</taxon>
        <taxon>Methanonatronarchaeaceae</taxon>
        <taxon>Candidatus Methanohalarchaeum</taxon>
    </lineage>
</organism>
<evidence type="ECO:0000256" key="4">
    <source>
        <dbReference type="ARBA" id="ARBA00023014"/>
    </source>
</evidence>
<feature type="domain" description="Radical SAM core" evidence="5">
    <location>
        <begin position="1"/>
        <end position="186"/>
    </location>
</feature>
<dbReference type="Gene3D" id="3.20.20.70">
    <property type="entry name" value="Aldolase class I"/>
    <property type="match status" value="1"/>
</dbReference>
<dbReference type="STRING" id="1903181.BTN85_1746"/>
<dbReference type="InterPro" id="IPR050377">
    <property type="entry name" value="Radical_SAM_PqqE_MftC-like"/>
</dbReference>
<dbReference type="CDD" id="cd01335">
    <property type="entry name" value="Radical_SAM"/>
    <property type="match status" value="1"/>
</dbReference>
<evidence type="ECO:0000256" key="2">
    <source>
        <dbReference type="ARBA" id="ARBA00022723"/>
    </source>
</evidence>
<dbReference type="SUPFAM" id="SSF102114">
    <property type="entry name" value="Radical SAM enzymes"/>
    <property type="match status" value="1"/>
</dbReference>
<dbReference type="PROSITE" id="PS51918">
    <property type="entry name" value="RADICAL_SAM"/>
    <property type="match status" value="1"/>
</dbReference>
<evidence type="ECO:0000313" key="7">
    <source>
        <dbReference type="Proteomes" id="UP000185744"/>
    </source>
</evidence>
<keyword evidence="1" id="KW-0949">S-adenosyl-L-methionine</keyword>
<reference evidence="6" key="1">
    <citation type="submission" date="2016-12" db="EMBL/GenBank/DDBJ databases">
        <title>Discovery of methanogenic haloarchaea.</title>
        <authorList>
            <person name="Sorokin D.Y."/>
            <person name="Makarova K.S."/>
            <person name="Abbas B."/>
            <person name="Ferrer M."/>
            <person name="Golyshin P.N."/>
        </authorList>
    </citation>
    <scope>NUCLEOTIDE SEQUENCE [LARGE SCALE GENOMIC DNA]</scope>
    <source>
        <strain evidence="6">HMET1</strain>
    </source>
</reference>
<evidence type="ECO:0000313" key="6">
    <source>
        <dbReference type="EMBL" id="OKY79238.1"/>
    </source>
</evidence>
<sequence length="288" mass="33143">MECVYCDYWKRSYEDELVFEEILEILDDAAEAGIGVYTVTGGEPLLRDDLSEILEEADDRGFYTVLVTNGLLLGKHDLEPDMLSISLDTLNKKKYKEITGRNKLEKVKKSIQEASSTYSNVVINTVIHEDNYNEISDLVKFANKWDVGINFEPVSSYFEGCPKIEPQKLKKAAEELINLKKEYGCVKNSDQYLKLIKNQESFDCLSYLLLRLNPNGEVISPCYELNQSKKTENAKKTNINKIINKKLYKEGIKLAKNCERNCYLSCYAEPSLFTKKPTKFIKEIKYLK</sequence>
<name>A0A1Q6DY13_METT1</name>